<dbReference type="PRINTS" id="PR01434">
    <property type="entry name" value="NADHDHGNASE5"/>
</dbReference>
<comment type="catalytic activity">
    <reaction evidence="8">
        <text>a ubiquinone + NADH + 5 H(+)(in) = a ubiquinol + NAD(+) + 4 H(+)(out)</text>
        <dbReference type="Rhea" id="RHEA:29091"/>
        <dbReference type="Rhea" id="RHEA-COMP:9565"/>
        <dbReference type="Rhea" id="RHEA-COMP:9566"/>
        <dbReference type="ChEBI" id="CHEBI:15378"/>
        <dbReference type="ChEBI" id="CHEBI:16389"/>
        <dbReference type="ChEBI" id="CHEBI:17976"/>
        <dbReference type="ChEBI" id="CHEBI:57540"/>
        <dbReference type="ChEBI" id="CHEBI:57945"/>
        <dbReference type="EC" id="7.1.1.2"/>
    </reaction>
</comment>
<dbReference type="GO" id="GO:0015990">
    <property type="term" value="P:electron transport coupled proton transport"/>
    <property type="evidence" value="ECO:0007669"/>
    <property type="project" value="TreeGrafter"/>
</dbReference>
<dbReference type="InterPro" id="IPR001750">
    <property type="entry name" value="ND/Mrp_TM"/>
</dbReference>
<keyword evidence="4 9" id="KW-0812">Transmembrane</keyword>
<feature type="transmembrane region" description="Helical" evidence="9">
    <location>
        <begin position="77"/>
        <end position="96"/>
    </location>
</feature>
<evidence type="ECO:0000256" key="3">
    <source>
        <dbReference type="ARBA" id="ARBA00012944"/>
    </source>
</evidence>
<feature type="transmembrane region" description="Helical" evidence="9">
    <location>
        <begin position="359"/>
        <end position="389"/>
    </location>
</feature>
<keyword evidence="11" id="KW-0496">Mitochondrion</keyword>
<dbReference type="RefSeq" id="YP_001837108.1">
    <property type="nucleotide sequence ID" value="NC_010595.1"/>
</dbReference>
<feature type="transmembrane region" description="Helical" evidence="9">
    <location>
        <begin position="457"/>
        <end position="478"/>
    </location>
</feature>
<evidence type="ECO:0000313" key="11">
    <source>
        <dbReference type="EMBL" id="BAG24164.1"/>
    </source>
</evidence>
<organism evidence="11">
    <name type="scientific">Walchia hayashii</name>
    <dbReference type="NCBI Taxonomy" id="436352"/>
    <lineage>
        <taxon>Eukaryota</taxon>
        <taxon>Metazoa</taxon>
        <taxon>Ecdysozoa</taxon>
        <taxon>Arthropoda</taxon>
        <taxon>Chelicerata</taxon>
        <taxon>Arachnida</taxon>
        <taxon>Acari</taxon>
        <taxon>Acariformes</taxon>
        <taxon>Trombidiformes</taxon>
        <taxon>Prostigmata</taxon>
        <taxon>Anystina</taxon>
        <taxon>Parasitengona</taxon>
        <taxon>Trombiculoidea</taxon>
        <taxon>Trombiculidae</taxon>
        <taxon>Walchia</taxon>
    </lineage>
</organism>
<evidence type="ECO:0000256" key="2">
    <source>
        <dbReference type="ARBA" id="ARBA00004141"/>
    </source>
</evidence>
<feature type="domain" description="NADH:quinone oxidoreductase/Mrp antiporter transmembrane" evidence="10">
    <location>
        <begin position="100"/>
        <end position="371"/>
    </location>
</feature>
<dbReference type="Pfam" id="PF00361">
    <property type="entry name" value="Proton_antipo_M"/>
    <property type="match status" value="1"/>
</dbReference>
<keyword evidence="6 9" id="KW-0472">Membrane</keyword>
<dbReference type="GeneID" id="6220783"/>
<evidence type="ECO:0000256" key="6">
    <source>
        <dbReference type="ARBA" id="ARBA00023136"/>
    </source>
</evidence>
<feature type="transmembrane region" description="Helical" evidence="9">
    <location>
        <begin position="102"/>
        <end position="121"/>
    </location>
</feature>
<name>B3IUL0_9ACAR</name>
<dbReference type="AlphaFoldDB" id="B3IUL0"/>
<comment type="function">
    <text evidence="1">Core subunit of the mitochondrial membrane respiratory chain NADH dehydrogenase (Complex I) that is believed to belong to the minimal assembly required for catalysis. Complex I functions in the transfer of electrons from NADH to the respiratory chain. The immediate electron acceptor for the enzyme is believed to be ubiquinone.</text>
</comment>
<reference evidence="11" key="1">
    <citation type="submission" date="2007-04" db="EMBL/GenBank/DDBJ databases">
        <title>Mitochondrial gene order and molecular phylogenetic analyses indicate that the Leptotrombidium mite is a paraphyletic.</title>
        <authorList>
            <person name="Mitani H."/>
            <person name="Yuasa S."/>
            <person name="Takahashi M."/>
            <person name="Fukunaga M."/>
        </authorList>
    </citation>
    <scope>NUCLEOTIDE SEQUENCE</scope>
    <source>
        <strain evidence="11">TWHW-1</strain>
    </source>
</reference>
<comment type="subcellular location">
    <subcellularLocation>
        <location evidence="2">Membrane</location>
        <topology evidence="2">Multi-pass membrane protein</topology>
    </subcellularLocation>
</comment>
<feature type="transmembrane region" description="Helical" evidence="9">
    <location>
        <begin position="224"/>
        <end position="250"/>
    </location>
</feature>
<protein>
    <recommendedName>
        <fullName evidence="3">NADH:ubiquinone reductase (H(+)-translocating)</fullName>
        <ecNumber evidence="3">7.1.1.2</ecNumber>
    </recommendedName>
    <alternativeName>
        <fullName evidence="7">NADH dehydrogenase subunit 5</fullName>
    </alternativeName>
</protein>
<dbReference type="GO" id="GO:0003954">
    <property type="term" value="F:NADH dehydrogenase activity"/>
    <property type="evidence" value="ECO:0007669"/>
    <property type="project" value="TreeGrafter"/>
</dbReference>
<sequence length="534" mass="61301">MVYLLFSSFLFFHFLLLSFSFSFSSFMLEVDFFSFFSSSISLVFSFDWISFIFSSFVVFISSIIIIYSGYYMKGDSFFIRFIFILVLFVISMVFLIFGGNFFMIMIGWDGLGLVSFCLVIYYSDKDALVSGILTVLMNRVGDGLILLSIFYFNLMSGFSLDLFFMSGVGCFFLLCSFLTKSAQFPFSSWLPAAMSAPTPISSLVHSSTLVTAGIYLSIRFNFIFVGSFCSLLLMILSLLTMILGGFLANFEMDFKSIVAMSTLSQLGLLFFLISIGFVKLAFFHMVSHAFFKSLLFMGTGGVIINGSQDSRLKGSYLLFSPVLFSVMFVSLFSLLAVPFSVGFYSSDLALDFMFCGNLIFFIYLFFLVGCLSTVFYSFRIMFFVFSFVCGKGVLDLNCVSYFLYFSSLLGIFLTLYWGKFVYTMVLMEDFVLISYPLKMIGVILLFLGLFSFVGGKVFSFFISLMILFKYFLFKLFFFDYYFKFDQVWIEGFLQTKLNRMIDFSVYFFDLDFKVLWVSFVSIWFFILFFLSTTT</sequence>
<dbReference type="CTD" id="4540"/>
<feature type="transmembrane region" description="Helical" evidence="9">
    <location>
        <begin position="430"/>
        <end position="450"/>
    </location>
</feature>
<dbReference type="PANTHER" id="PTHR42829">
    <property type="entry name" value="NADH-UBIQUINONE OXIDOREDUCTASE CHAIN 5"/>
    <property type="match status" value="1"/>
</dbReference>
<accession>B3IUL0</accession>
<dbReference type="GO" id="GO:0042773">
    <property type="term" value="P:ATP synthesis coupled electron transport"/>
    <property type="evidence" value="ECO:0007669"/>
    <property type="project" value="InterPro"/>
</dbReference>
<feature type="transmembrane region" description="Helical" evidence="9">
    <location>
        <begin position="514"/>
        <end position="532"/>
    </location>
</feature>
<dbReference type="GO" id="GO:0016020">
    <property type="term" value="C:membrane"/>
    <property type="evidence" value="ECO:0007669"/>
    <property type="project" value="UniProtKB-SubCell"/>
</dbReference>
<dbReference type="InterPro" id="IPR003945">
    <property type="entry name" value="NU5C-like"/>
</dbReference>
<geneLocation type="mitochondrion" evidence="11"/>
<feature type="transmembrane region" description="Helical" evidence="9">
    <location>
        <begin position="48"/>
        <end position="70"/>
    </location>
</feature>
<feature type="transmembrane region" description="Helical" evidence="9">
    <location>
        <begin position="281"/>
        <end position="304"/>
    </location>
</feature>
<evidence type="ECO:0000256" key="4">
    <source>
        <dbReference type="ARBA" id="ARBA00022692"/>
    </source>
</evidence>
<evidence type="ECO:0000256" key="8">
    <source>
        <dbReference type="ARBA" id="ARBA00049551"/>
    </source>
</evidence>
<dbReference type="EMBL" id="AB300500">
    <property type="protein sequence ID" value="BAG24164.1"/>
    <property type="molecule type" value="Genomic_DNA"/>
</dbReference>
<evidence type="ECO:0000256" key="1">
    <source>
        <dbReference type="ARBA" id="ARBA00003257"/>
    </source>
</evidence>
<gene>
    <name evidence="11" type="primary">ND5</name>
</gene>
<evidence type="ECO:0000256" key="9">
    <source>
        <dbReference type="SAM" id="Phobius"/>
    </source>
</evidence>
<feature type="transmembrane region" description="Helical" evidence="9">
    <location>
        <begin position="401"/>
        <end position="418"/>
    </location>
</feature>
<feature type="transmembrane region" description="Helical" evidence="9">
    <location>
        <begin position="316"/>
        <end position="339"/>
    </location>
</feature>
<evidence type="ECO:0000256" key="7">
    <source>
        <dbReference type="ARBA" id="ARBA00031027"/>
    </source>
</evidence>
<evidence type="ECO:0000259" key="10">
    <source>
        <dbReference type="Pfam" id="PF00361"/>
    </source>
</evidence>
<proteinExistence type="predicted"/>
<dbReference type="PANTHER" id="PTHR42829:SF2">
    <property type="entry name" value="NADH-UBIQUINONE OXIDOREDUCTASE CHAIN 5"/>
    <property type="match status" value="1"/>
</dbReference>
<feature type="transmembrane region" description="Helical" evidence="9">
    <location>
        <begin position="257"/>
        <end position="275"/>
    </location>
</feature>
<keyword evidence="5 9" id="KW-1133">Transmembrane helix</keyword>
<dbReference type="EC" id="7.1.1.2" evidence="3"/>
<evidence type="ECO:0000256" key="5">
    <source>
        <dbReference type="ARBA" id="ARBA00022989"/>
    </source>
</evidence>
<dbReference type="GO" id="GO:0008137">
    <property type="term" value="F:NADH dehydrogenase (ubiquinone) activity"/>
    <property type="evidence" value="ECO:0007669"/>
    <property type="project" value="UniProtKB-EC"/>
</dbReference>